<evidence type="ECO:0000256" key="1">
    <source>
        <dbReference type="ARBA" id="ARBA00004236"/>
    </source>
</evidence>
<dbReference type="CDD" id="cd13295">
    <property type="entry name" value="PH_EFA6"/>
    <property type="match status" value="1"/>
</dbReference>
<dbReference type="Gene3D" id="2.30.29.30">
    <property type="entry name" value="Pleckstrin-homology domain (PH domain)/Phosphotyrosine-binding domain (PTB)"/>
    <property type="match status" value="1"/>
</dbReference>
<evidence type="ECO:0000256" key="3">
    <source>
        <dbReference type="ARBA" id="ARBA00022658"/>
    </source>
</evidence>
<feature type="region of interest" description="Disordered" evidence="6">
    <location>
        <begin position="370"/>
        <end position="404"/>
    </location>
</feature>
<evidence type="ECO:0000259" key="7">
    <source>
        <dbReference type="PROSITE" id="PS50003"/>
    </source>
</evidence>
<dbReference type="FunFam" id="1.10.1000.11:FF:000002">
    <property type="entry name" value="Cytohesin 1"/>
    <property type="match status" value="1"/>
</dbReference>
<feature type="region of interest" description="Disordered" evidence="6">
    <location>
        <begin position="976"/>
        <end position="998"/>
    </location>
</feature>
<feature type="compositionally biased region" description="Low complexity" evidence="6">
    <location>
        <begin position="438"/>
        <end position="449"/>
    </location>
</feature>
<dbReference type="CDD" id="cd00171">
    <property type="entry name" value="Sec7"/>
    <property type="match status" value="1"/>
</dbReference>
<feature type="compositionally biased region" description="Polar residues" evidence="6">
    <location>
        <begin position="24"/>
        <end position="34"/>
    </location>
</feature>
<dbReference type="GO" id="GO:0005886">
    <property type="term" value="C:plasma membrane"/>
    <property type="evidence" value="ECO:0007669"/>
    <property type="project" value="UniProtKB-SubCell"/>
</dbReference>
<dbReference type="GO" id="GO:0005543">
    <property type="term" value="F:phospholipid binding"/>
    <property type="evidence" value="ECO:0007669"/>
    <property type="project" value="InterPro"/>
</dbReference>
<feature type="coiled-coil region" evidence="5">
    <location>
        <begin position="844"/>
        <end position="871"/>
    </location>
</feature>
<organism evidence="9 10">
    <name type="scientific">Elysia crispata</name>
    <name type="common">lettuce slug</name>
    <dbReference type="NCBI Taxonomy" id="231223"/>
    <lineage>
        <taxon>Eukaryota</taxon>
        <taxon>Metazoa</taxon>
        <taxon>Spiralia</taxon>
        <taxon>Lophotrochozoa</taxon>
        <taxon>Mollusca</taxon>
        <taxon>Gastropoda</taxon>
        <taxon>Heterobranchia</taxon>
        <taxon>Euthyneura</taxon>
        <taxon>Panpulmonata</taxon>
        <taxon>Sacoglossa</taxon>
        <taxon>Placobranchoidea</taxon>
        <taxon>Plakobranchidae</taxon>
        <taxon>Elysia</taxon>
    </lineage>
</organism>
<dbReference type="SUPFAM" id="SSF50729">
    <property type="entry name" value="PH domain-like"/>
    <property type="match status" value="1"/>
</dbReference>
<evidence type="ECO:0000313" key="9">
    <source>
        <dbReference type="EMBL" id="KAK3751060.1"/>
    </source>
</evidence>
<dbReference type="PROSITE" id="PS50190">
    <property type="entry name" value="SEC7"/>
    <property type="match status" value="1"/>
</dbReference>
<evidence type="ECO:0000256" key="5">
    <source>
        <dbReference type="SAM" id="Coils"/>
    </source>
</evidence>
<dbReference type="FunFam" id="2.30.29.30:FF:000267">
    <property type="entry name" value="PH and SEC7 domain-containing protein 4"/>
    <property type="match status" value="1"/>
</dbReference>
<feature type="compositionally biased region" description="Basic and acidic residues" evidence="6">
    <location>
        <begin position="393"/>
        <end position="404"/>
    </location>
</feature>
<sequence>MASKASHSPSRLPLPVRSKPASVPTKTSILSPTSFGVEKILPEIHKTPQYQENQNGNIAAQTKDDQGKKELGSHLIKGDGSQISEHQTLETEENNIPSSDEKEKKQVKSPKSSSKIARLVKNQIPQSPKLPVHQEKYPMATAASSQVTDFPFVQAPVAEIEELSDLSQSSCSESDFNNGPSNSTPSLPSSHQTHCSSDTPLPGADTSSQLEEAAETLSKVHAVLPESSSTGACDTSFSEPPSSGDSGFVHDGHASDPELPDKGLAANVTDQILFREGGYTSDETLTEKRGMCDSSLTSTNSPAGDYSRHGMVTSRSGEKFGVNGASGDRNLVRTSKSHENYLQAGTGIAFVNIDIEDNLAYSLDTLTYHESPNSSSDNVALDPTQVSRSLDNSPDKKSEKLNGEREFHSDIINVEDATQVKLKINETTTDPGDIPQTNNSGNSCMSMNSSVSYSRNVEDVSPLNNGSSVYTFNTPSGDSLNLSVLSDESDADSLYHQPSKGVDRPSAIRLAKRLFHLEGFRKSDVSRHLSKKNDFSNLVAEEYLRFFNFENNTLDSALRKFLIQFSLDGETQERERVLAHFSHRFMECNPGSFNSVDACHYLTCAIMLLNTDLHFPNVTKRMTCQAFIENLAELNDGENFPEDVLKAIYQAIKNEPIEWAIDQPSPDREGMSLAEQAQLSQAQMSQAIGTNPFLEVPDPSKTTEYKRGYVMRKCCMEPDRRKTPFGKRGWKMLYAVLKDMIMYQYKDEHQLKKGQFVVNAHNAIRIHHALATKATDYTKKQHVFRLQTADWAEYLFQTGDSKELQEWVDSINLVAASLSAPPLPGAVGSRAKFQRQLLPSTYTRLNLKEQLQSHRSKVHELEQDLHNHRAAAPEKGAKSSVCQDYIDKEVYLEFELKRFKIYAYLLNSKLSQFPDVLEPSLVETTIGENEEFVSAGVASPLSVAPATVDLTQIAVSVPVAAKGGAGLGADSLKLEHQHQPSLSDSANDRDSECQDLRSAPVVNSLTEVTKL</sequence>
<dbReference type="InterPro" id="IPR035999">
    <property type="entry name" value="Sec7_dom_sf"/>
</dbReference>
<dbReference type="InterPro" id="IPR000904">
    <property type="entry name" value="Sec7_dom"/>
</dbReference>
<feature type="compositionally biased region" description="Polar residues" evidence="6">
    <location>
        <begin position="176"/>
        <end position="210"/>
    </location>
</feature>
<evidence type="ECO:0000259" key="8">
    <source>
        <dbReference type="PROSITE" id="PS50190"/>
    </source>
</evidence>
<dbReference type="InterPro" id="IPR001605">
    <property type="entry name" value="PH_dom-spectrin-type"/>
</dbReference>
<comment type="subcellular location">
    <subcellularLocation>
        <location evidence="1">Cell membrane</location>
    </subcellularLocation>
</comment>
<evidence type="ECO:0008006" key="11">
    <source>
        <dbReference type="Google" id="ProtNLM"/>
    </source>
</evidence>
<feature type="domain" description="SEC7" evidence="8">
    <location>
        <begin position="452"/>
        <end position="655"/>
    </location>
</feature>
<evidence type="ECO:0000256" key="4">
    <source>
        <dbReference type="ARBA" id="ARBA00023136"/>
    </source>
</evidence>
<keyword evidence="4" id="KW-0472">Membrane</keyword>
<feature type="region of interest" description="Disordered" evidence="6">
    <location>
        <begin position="1"/>
        <end position="143"/>
    </location>
</feature>
<dbReference type="PANTHER" id="PTHR10663">
    <property type="entry name" value="GUANYL-NUCLEOTIDE EXCHANGE FACTOR"/>
    <property type="match status" value="1"/>
</dbReference>
<accession>A0AAE0YN26</accession>
<dbReference type="SUPFAM" id="SSF48425">
    <property type="entry name" value="Sec7 domain"/>
    <property type="match status" value="1"/>
</dbReference>
<feature type="compositionally biased region" description="Basic and acidic residues" evidence="6">
    <location>
        <begin position="62"/>
        <end position="72"/>
    </location>
</feature>
<dbReference type="InterPro" id="IPR041681">
    <property type="entry name" value="PH_9"/>
</dbReference>
<feature type="region of interest" description="Disordered" evidence="6">
    <location>
        <begin position="162"/>
        <end position="262"/>
    </location>
</feature>
<dbReference type="AlphaFoldDB" id="A0AAE0YN26"/>
<feature type="compositionally biased region" description="Basic and acidic residues" evidence="6">
    <location>
        <begin position="986"/>
        <end position="995"/>
    </location>
</feature>
<keyword evidence="3" id="KW-0344">Guanine-nucleotide releasing factor</keyword>
<feature type="compositionally biased region" description="Polar residues" evidence="6">
    <location>
        <begin position="226"/>
        <end position="245"/>
    </location>
</feature>
<feature type="compositionally biased region" description="Basic and acidic residues" evidence="6">
    <location>
        <begin position="248"/>
        <end position="261"/>
    </location>
</feature>
<evidence type="ECO:0000313" key="10">
    <source>
        <dbReference type="Proteomes" id="UP001283361"/>
    </source>
</evidence>
<keyword evidence="10" id="KW-1185">Reference proteome</keyword>
<evidence type="ECO:0000256" key="6">
    <source>
        <dbReference type="SAM" id="MobiDB-lite"/>
    </source>
</evidence>
<dbReference type="GO" id="GO:0032012">
    <property type="term" value="P:regulation of ARF protein signal transduction"/>
    <property type="evidence" value="ECO:0007669"/>
    <property type="project" value="InterPro"/>
</dbReference>
<dbReference type="Gene3D" id="1.10.1000.11">
    <property type="entry name" value="Arf Nucleotide-binding Site Opener,domain 2"/>
    <property type="match status" value="1"/>
</dbReference>
<evidence type="ECO:0000256" key="2">
    <source>
        <dbReference type="ARBA" id="ARBA00022475"/>
    </source>
</evidence>
<name>A0AAE0YN26_9GAST</name>
<protein>
    <recommendedName>
        <fullName evidence="11">PH and SEC7 domain-containing protein 3</fullName>
    </recommendedName>
</protein>
<reference evidence="9" key="1">
    <citation type="journal article" date="2023" name="G3 (Bethesda)">
        <title>A reference genome for the long-term kleptoplast-retaining sea slug Elysia crispata morphotype clarki.</title>
        <authorList>
            <person name="Eastman K.E."/>
            <person name="Pendleton A.L."/>
            <person name="Shaikh M.A."/>
            <person name="Suttiyut T."/>
            <person name="Ogas R."/>
            <person name="Tomko P."/>
            <person name="Gavelis G."/>
            <person name="Widhalm J.R."/>
            <person name="Wisecaver J.H."/>
        </authorList>
    </citation>
    <scope>NUCLEOTIDE SEQUENCE</scope>
    <source>
        <strain evidence="9">ECLA1</strain>
    </source>
</reference>
<dbReference type="EMBL" id="JAWDGP010005840">
    <property type="protein sequence ID" value="KAK3751060.1"/>
    <property type="molecule type" value="Genomic_DNA"/>
</dbReference>
<proteinExistence type="predicted"/>
<feature type="compositionally biased region" description="Low complexity" evidence="6">
    <location>
        <begin position="165"/>
        <end position="175"/>
    </location>
</feature>
<dbReference type="InterPro" id="IPR023394">
    <property type="entry name" value="Sec7_C_sf"/>
</dbReference>
<dbReference type="Proteomes" id="UP001283361">
    <property type="component" value="Unassembled WGS sequence"/>
</dbReference>
<feature type="compositionally biased region" description="Polar residues" evidence="6">
    <location>
        <begin position="370"/>
        <end position="392"/>
    </location>
</feature>
<dbReference type="SMART" id="SM00222">
    <property type="entry name" value="Sec7"/>
    <property type="match status" value="1"/>
</dbReference>
<feature type="domain" description="PH" evidence="7">
    <location>
        <begin position="703"/>
        <end position="816"/>
    </location>
</feature>
<dbReference type="PROSITE" id="PS50003">
    <property type="entry name" value="PH_DOMAIN"/>
    <property type="match status" value="1"/>
</dbReference>
<comment type="caution">
    <text evidence="9">The sequence shown here is derived from an EMBL/GenBank/DDBJ whole genome shotgun (WGS) entry which is preliminary data.</text>
</comment>
<dbReference type="InterPro" id="IPR001849">
    <property type="entry name" value="PH_domain"/>
</dbReference>
<gene>
    <name evidence="9" type="ORF">RRG08_044638</name>
</gene>
<dbReference type="SMART" id="SM00233">
    <property type="entry name" value="PH"/>
    <property type="match status" value="1"/>
</dbReference>
<keyword evidence="5" id="KW-0175">Coiled coil</keyword>
<dbReference type="Pfam" id="PF15410">
    <property type="entry name" value="PH_9"/>
    <property type="match status" value="1"/>
</dbReference>
<dbReference type="InterPro" id="IPR011993">
    <property type="entry name" value="PH-like_dom_sf"/>
</dbReference>
<dbReference type="PANTHER" id="PTHR10663:SF376">
    <property type="entry name" value="PH AND SEC7 DOMAIN-CONTAINING PROTEIN"/>
    <property type="match status" value="1"/>
</dbReference>
<keyword evidence="2" id="KW-1003">Cell membrane</keyword>
<dbReference type="PRINTS" id="PR00683">
    <property type="entry name" value="SPECTRINPH"/>
</dbReference>
<dbReference type="Pfam" id="PF01369">
    <property type="entry name" value="Sec7"/>
    <property type="match status" value="1"/>
</dbReference>
<feature type="region of interest" description="Disordered" evidence="6">
    <location>
        <begin position="427"/>
        <end position="449"/>
    </location>
</feature>
<dbReference type="GO" id="GO:0005085">
    <property type="term" value="F:guanyl-nucleotide exchange factor activity"/>
    <property type="evidence" value="ECO:0007669"/>
    <property type="project" value="UniProtKB-KW"/>
</dbReference>
<feature type="compositionally biased region" description="Polar residues" evidence="6">
    <location>
        <begin position="48"/>
        <end position="60"/>
    </location>
</feature>